<dbReference type="Proteomes" id="UP000054321">
    <property type="component" value="Unassembled WGS sequence"/>
</dbReference>
<evidence type="ECO:0000313" key="2">
    <source>
        <dbReference type="Proteomes" id="UP000054321"/>
    </source>
</evidence>
<evidence type="ECO:0000313" key="1">
    <source>
        <dbReference type="EMBL" id="KIN08701.1"/>
    </source>
</evidence>
<dbReference type="InParanoid" id="A0A0C3HKG1"/>
<dbReference type="HOGENOM" id="CLU_2740697_0_0_1"/>
<name>A0A0C3HKG1_OIDMZ</name>
<organism evidence="1 2">
    <name type="scientific">Oidiodendron maius (strain Zn)</name>
    <dbReference type="NCBI Taxonomy" id="913774"/>
    <lineage>
        <taxon>Eukaryota</taxon>
        <taxon>Fungi</taxon>
        <taxon>Dikarya</taxon>
        <taxon>Ascomycota</taxon>
        <taxon>Pezizomycotina</taxon>
        <taxon>Leotiomycetes</taxon>
        <taxon>Leotiomycetes incertae sedis</taxon>
        <taxon>Myxotrichaceae</taxon>
        <taxon>Oidiodendron</taxon>
    </lineage>
</organism>
<protein>
    <submittedName>
        <fullName evidence="1">Uncharacterized protein</fullName>
    </submittedName>
</protein>
<reference evidence="1 2" key="1">
    <citation type="submission" date="2014-04" db="EMBL/GenBank/DDBJ databases">
        <authorList>
            <consortium name="DOE Joint Genome Institute"/>
            <person name="Kuo A."/>
            <person name="Martino E."/>
            <person name="Perotto S."/>
            <person name="Kohler A."/>
            <person name="Nagy L.G."/>
            <person name="Floudas D."/>
            <person name="Copeland A."/>
            <person name="Barry K.W."/>
            <person name="Cichocki N."/>
            <person name="Veneault-Fourrey C."/>
            <person name="LaButti K."/>
            <person name="Lindquist E.A."/>
            <person name="Lipzen A."/>
            <person name="Lundell T."/>
            <person name="Morin E."/>
            <person name="Murat C."/>
            <person name="Sun H."/>
            <person name="Tunlid A."/>
            <person name="Henrissat B."/>
            <person name="Grigoriev I.V."/>
            <person name="Hibbett D.S."/>
            <person name="Martin F."/>
            <person name="Nordberg H.P."/>
            <person name="Cantor M.N."/>
            <person name="Hua S.X."/>
        </authorList>
    </citation>
    <scope>NUCLEOTIDE SEQUENCE [LARGE SCALE GENOMIC DNA]</scope>
    <source>
        <strain evidence="1 2">Zn</strain>
    </source>
</reference>
<dbReference type="AlphaFoldDB" id="A0A0C3HKG1"/>
<reference evidence="2" key="2">
    <citation type="submission" date="2015-01" db="EMBL/GenBank/DDBJ databases">
        <title>Evolutionary Origins and Diversification of the Mycorrhizal Mutualists.</title>
        <authorList>
            <consortium name="DOE Joint Genome Institute"/>
            <consortium name="Mycorrhizal Genomics Consortium"/>
            <person name="Kohler A."/>
            <person name="Kuo A."/>
            <person name="Nagy L.G."/>
            <person name="Floudas D."/>
            <person name="Copeland A."/>
            <person name="Barry K.W."/>
            <person name="Cichocki N."/>
            <person name="Veneault-Fourrey C."/>
            <person name="LaButti K."/>
            <person name="Lindquist E.A."/>
            <person name="Lipzen A."/>
            <person name="Lundell T."/>
            <person name="Morin E."/>
            <person name="Murat C."/>
            <person name="Riley R."/>
            <person name="Ohm R."/>
            <person name="Sun H."/>
            <person name="Tunlid A."/>
            <person name="Henrissat B."/>
            <person name="Grigoriev I.V."/>
            <person name="Hibbett D.S."/>
            <person name="Martin F."/>
        </authorList>
    </citation>
    <scope>NUCLEOTIDE SEQUENCE [LARGE SCALE GENOMIC DNA]</scope>
    <source>
        <strain evidence="2">Zn</strain>
    </source>
</reference>
<proteinExistence type="predicted"/>
<sequence>MPSIEQIVALRYNDMKALRKELERIFPGEKWKVDTEMGQYHLTIPRMLTKEEIALIDSKQRHYRRRSERRR</sequence>
<keyword evidence="2" id="KW-1185">Reference proteome</keyword>
<accession>A0A0C3HKG1</accession>
<dbReference type="EMBL" id="KN832870">
    <property type="protein sequence ID" value="KIN08701.1"/>
    <property type="molecule type" value="Genomic_DNA"/>
</dbReference>
<gene>
    <name evidence="1" type="ORF">OIDMADRAFT_175460</name>
</gene>